<dbReference type="NCBIfam" id="TIGR00570">
    <property type="entry name" value="cdk7"/>
    <property type="match status" value="1"/>
</dbReference>
<dbReference type="InterPro" id="IPR004575">
    <property type="entry name" value="MAT1/Tfb3"/>
</dbReference>
<organism evidence="8 9">
    <name type="scientific">Romanomermis culicivorax</name>
    <name type="common">Nematode worm</name>
    <dbReference type="NCBI Taxonomy" id="13658"/>
    <lineage>
        <taxon>Eukaryota</taxon>
        <taxon>Metazoa</taxon>
        <taxon>Ecdysozoa</taxon>
        <taxon>Nematoda</taxon>
        <taxon>Enoplea</taxon>
        <taxon>Dorylaimia</taxon>
        <taxon>Mermithida</taxon>
        <taxon>Mermithoidea</taxon>
        <taxon>Mermithidae</taxon>
        <taxon>Romanomermis</taxon>
    </lineage>
</organism>
<comment type="subcellular location">
    <subcellularLocation>
        <location evidence="1">Nucleus</location>
    </subcellularLocation>
</comment>
<dbReference type="Pfam" id="PF25811">
    <property type="entry name" value="CAK-anch_MAT1"/>
    <property type="match status" value="1"/>
</dbReference>
<proteinExistence type="predicted"/>
<keyword evidence="4" id="KW-0862">Zinc</keyword>
<dbReference type="PROSITE" id="PS00518">
    <property type="entry name" value="ZF_RING_1"/>
    <property type="match status" value="1"/>
</dbReference>
<evidence type="ECO:0000256" key="3">
    <source>
        <dbReference type="ARBA" id="ARBA00022771"/>
    </source>
</evidence>
<keyword evidence="2" id="KW-0479">Metal-binding</keyword>
<dbReference type="PANTHER" id="PTHR12683">
    <property type="entry name" value="CDK-ACTIVATING KINASE ASSEMBLY FACTOR MAT1"/>
    <property type="match status" value="1"/>
</dbReference>
<dbReference type="PANTHER" id="PTHR12683:SF13">
    <property type="entry name" value="CDK-ACTIVATING KINASE ASSEMBLY FACTOR MAT1"/>
    <property type="match status" value="1"/>
</dbReference>
<evidence type="ECO:0000259" key="7">
    <source>
        <dbReference type="PROSITE" id="PS50089"/>
    </source>
</evidence>
<evidence type="ECO:0000313" key="8">
    <source>
        <dbReference type="Proteomes" id="UP000887565"/>
    </source>
</evidence>
<dbReference type="Proteomes" id="UP000887565">
    <property type="component" value="Unplaced"/>
</dbReference>
<dbReference type="InterPro" id="IPR013083">
    <property type="entry name" value="Znf_RING/FYVE/PHD"/>
</dbReference>
<keyword evidence="3 6" id="KW-0863">Zinc-finger</keyword>
<evidence type="ECO:0000256" key="5">
    <source>
        <dbReference type="ARBA" id="ARBA00023242"/>
    </source>
</evidence>
<dbReference type="PROSITE" id="PS50089">
    <property type="entry name" value="ZF_RING_2"/>
    <property type="match status" value="1"/>
</dbReference>
<dbReference type="SUPFAM" id="SSF57850">
    <property type="entry name" value="RING/U-box"/>
    <property type="match status" value="1"/>
</dbReference>
<dbReference type="InterPro" id="IPR015877">
    <property type="entry name" value="MAT1_centre"/>
</dbReference>
<reference evidence="9" key="1">
    <citation type="submission" date="2022-11" db="UniProtKB">
        <authorList>
            <consortium name="WormBaseParasite"/>
        </authorList>
    </citation>
    <scope>IDENTIFICATION</scope>
</reference>
<dbReference type="GO" id="GO:0006289">
    <property type="term" value="P:nucleotide-excision repair"/>
    <property type="evidence" value="ECO:0007669"/>
    <property type="project" value="InterPro"/>
</dbReference>
<sequence length="329" mass="38031">MMHWSKSSGRTCPKCKSSDYNNRYFKLKINECGHSLCENCVENLFARQSGPCPTCGRTLKKSSFWEQMFDDPAVEKHTFYRKKLTKIFNLKLEDFKNLREFNDYLEMVETYAYNLAFDVDVDETKRKIEEFQQDNDDLIMKNKNKLSKDEEWINRMIEEEKQAAEKHGFQLADDQADRIVDRTDPKSQFEQDAKSVIAELMNSDTDASHIIGRKRYEALKLKEEADLKRAALGAKRSAEQAATLVRKKLRSVKTEEIVPLAFVSDGSPYVYVQPDLHINGPNLPNLEDLFSSGYLKHIKTATNWQSAGGYFEGLGCRRALMEAFCDLYC</sequence>
<accession>A0A915JMC2</accession>
<dbReference type="Pfam" id="PF17121">
    <property type="entry name" value="zf-C3HC4_5"/>
    <property type="match status" value="1"/>
</dbReference>
<keyword evidence="8" id="KW-1185">Reference proteome</keyword>
<dbReference type="GO" id="GO:0005675">
    <property type="term" value="C:transcription factor TFIIH holo complex"/>
    <property type="evidence" value="ECO:0007669"/>
    <property type="project" value="InterPro"/>
</dbReference>
<dbReference type="GO" id="GO:0006357">
    <property type="term" value="P:regulation of transcription by RNA polymerase II"/>
    <property type="evidence" value="ECO:0007669"/>
    <property type="project" value="TreeGrafter"/>
</dbReference>
<evidence type="ECO:0000256" key="1">
    <source>
        <dbReference type="ARBA" id="ARBA00004123"/>
    </source>
</evidence>
<evidence type="ECO:0000313" key="9">
    <source>
        <dbReference type="WBParaSite" id="nRc.2.0.1.t27330-RA"/>
    </source>
</evidence>
<dbReference type="Pfam" id="PF06391">
    <property type="entry name" value="MAT1"/>
    <property type="match status" value="1"/>
</dbReference>
<dbReference type="OMA" id="QGLYYTA"/>
<dbReference type="Gene3D" id="3.30.40.10">
    <property type="entry name" value="Zinc/RING finger domain, C3HC4 (zinc finger)"/>
    <property type="match status" value="1"/>
</dbReference>
<evidence type="ECO:0000256" key="2">
    <source>
        <dbReference type="ARBA" id="ARBA00022723"/>
    </source>
</evidence>
<protein>
    <submittedName>
        <fullName evidence="9">RING-type domain-containing protein</fullName>
    </submittedName>
</protein>
<dbReference type="InterPro" id="IPR057657">
    <property type="entry name" value="MAT1_CAK-anch"/>
</dbReference>
<feature type="domain" description="RING-type" evidence="7">
    <location>
        <begin position="12"/>
        <end position="55"/>
    </location>
</feature>
<name>A0A915JMC2_ROMCU</name>
<dbReference type="GO" id="GO:0061575">
    <property type="term" value="F:cyclin-dependent protein serine/threonine kinase activator activity"/>
    <property type="evidence" value="ECO:0007669"/>
    <property type="project" value="InterPro"/>
</dbReference>
<evidence type="ECO:0000256" key="4">
    <source>
        <dbReference type="ARBA" id="ARBA00022833"/>
    </source>
</evidence>
<keyword evidence="5" id="KW-0539">Nucleus</keyword>
<dbReference type="AlphaFoldDB" id="A0A915JMC2"/>
<dbReference type="GO" id="GO:0008270">
    <property type="term" value="F:zinc ion binding"/>
    <property type="evidence" value="ECO:0007669"/>
    <property type="project" value="UniProtKB-KW"/>
</dbReference>
<dbReference type="InterPro" id="IPR017907">
    <property type="entry name" value="Znf_RING_CS"/>
</dbReference>
<evidence type="ECO:0000256" key="6">
    <source>
        <dbReference type="PROSITE-ProRule" id="PRU00175"/>
    </source>
</evidence>
<dbReference type="WBParaSite" id="nRc.2.0.1.t27330-RA">
    <property type="protein sequence ID" value="nRc.2.0.1.t27330-RA"/>
    <property type="gene ID" value="nRc.2.0.1.g27330"/>
</dbReference>
<dbReference type="InterPro" id="IPR001841">
    <property type="entry name" value="Znf_RING"/>
</dbReference>
<dbReference type="SMART" id="SM00184">
    <property type="entry name" value="RING"/>
    <property type="match status" value="1"/>
</dbReference>